<reference evidence="1" key="1">
    <citation type="journal article" date="2019" name="bioRxiv">
        <title>The Genome of the Zebra Mussel, Dreissena polymorpha: A Resource for Invasive Species Research.</title>
        <authorList>
            <person name="McCartney M.A."/>
            <person name="Auch B."/>
            <person name="Kono T."/>
            <person name="Mallez S."/>
            <person name="Zhang Y."/>
            <person name="Obille A."/>
            <person name="Becker A."/>
            <person name="Abrahante J.E."/>
            <person name="Garbe J."/>
            <person name="Badalamenti J.P."/>
            <person name="Herman A."/>
            <person name="Mangelson H."/>
            <person name="Liachko I."/>
            <person name="Sullivan S."/>
            <person name="Sone E.D."/>
            <person name="Koren S."/>
            <person name="Silverstein K.A.T."/>
            <person name="Beckman K.B."/>
            <person name="Gohl D.M."/>
        </authorList>
    </citation>
    <scope>NUCLEOTIDE SEQUENCE</scope>
    <source>
        <strain evidence="1">Duluth1</strain>
        <tissue evidence="1">Whole animal</tissue>
    </source>
</reference>
<keyword evidence="2" id="KW-1185">Reference proteome</keyword>
<dbReference type="EMBL" id="JAIWYP010000006">
    <property type="protein sequence ID" value="KAH3812991.1"/>
    <property type="molecule type" value="Genomic_DNA"/>
</dbReference>
<organism evidence="1 2">
    <name type="scientific">Dreissena polymorpha</name>
    <name type="common">Zebra mussel</name>
    <name type="synonym">Mytilus polymorpha</name>
    <dbReference type="NCBI Taxonomy" id="45954"/>
    <lineage>
        <taxon>Eukaryota</taxon>
        <taxon>Metazoa</taxon>
        <taxon>Spiralia</taxon>
        <taxon>Lophotrochozoa</taxon>
        <taxon>Mollusca</taxon>
        <taxon>Bivalvia</taxon>
        <taxon>Autobranchia</taxon>
        <taxon>Heteroconchia</taxon>
        <taxon>Euheterodonta</taxon>
        <taxon>Imparidentia</taxon>
        <taxon>Neoheterodontei</taxon>
        <taxon>Myida</taxon>
        <taxon>Dreissenoidea</taxon>
        <taxon>Dreissenidae</taxon>
        <taxon>Dreissena</taxon>
    </lineage>
</organism>
<evidence type="ECO:0000313" key="2">
    <source>
        <dbReference type="Proteomes" id="UP000828390"/>
    </source>
</evidence>
<protein>
    <recommendedName>
        <fullName evidence="3">HTH psq-type domain-containing protein</fullName>
    </recommendedName>
</protein>
<dbReference type="Proteomes" id="UP000828390">
    <property type="component" value="Unassembled WGS sequence"/>
</dbReference>
<gene>
    <name evidence="1" type="ORF">DPMN_141436</name>
</gene>
<dbReference type="AlphaFoldDB" id="A0A9D4JHN4"/>
<proteinExistence type="predicted"/>
<sequence>MFGVPRTTLRDRVSGHVNHDKAVVGGAPILSLDEERVLVDYVETLAQLGYGLTNERLKHWQATWSSRLEEKRTTNQ</sequence>
<accession>A0A9D4JHN4</accession>
<evidence type="ECO:0008006" key="3">
    <source>
        <dbReference type="Google" id="ProtNLM"/>
    </source>
</evidence>
<evidence type="ECO:0000313" key="1">
    <source>
        <dbReference type="EMBL" id="KAH3812991.1"/>
    </source>
</evidence>
<comment type="caution">
    <text evidence="1">The sequence shown here is derived from an EMBL/GenBank/DDBJ whole genome shotgun (WGS) entry which is preliminary data.</text>
</comment>
<name>A0A9D4JHN4_DREPO</name>
<reference evidence="1" key="2">
    <citation type="submission" date="2020-11" db="EMBL/GenBank/DDBJ databases">
        <authorList>
            <person name="McCartney M.A."/>
            <person name="Auch B."/>
            <person name="Kono T."/>
            <person name="Mallez S."/>
            <person name="Becker A."/>
            <person name="Gohl D.M."/>
            <person name="Silverstein K.A.T."/>
            <person name="Koren S."/>
            <person name="Bechman K.B."/>
            <person name="Herman A."/>
            <person name="Abrahante J.E."/>
            <person name="Garbe J."/>
        </authorList>
    </citation>
    <scope>NUCLEOTIDE SEQUENCE</scope>
    <source>
        <strain evidence="1">Duluth1</strain>
        <tissue evidence="1">Whole animal</tissue>
    </source>
</reference>